<dbReference type="Proteomes" id="UP000622552">
    <property type="component" value="Unassembled WGS sequence"/>
</dbReference>
<dbReference type="SUPFAM" id="SSF52540">
    <property type="entry name" value="P-loop containing nucleoside triphosphate hydrolases"/>
    <property type="match status" value="1"/>
</dbReference>
<dbReference type="RefSeq" id="WP_231398772.1">
    <property type="nucleotide sequence ID" value="NZ_BONS01000039.1"/>
</dbReference>
<feature type="domain" description="AAA+ ATPase" evidence="1">
    <location>
        <begin position="133"/>
        <end position="277"/>
    </location>
</feature>
<comment type="caution">
    <text evidence="2">The sequence shown here is derived from an EMBL/GenBank/DDBJ whole genome shotgun (WGS) entry which is preliminary data.</text>
</comment>
<keyword evidence="3" id="KW-1185">Reference proteome</keyword>
<dbReference type="InterPro" id="IPR050764">
    <property type="entry name" value="CbbQ/NirQ/NorQ/GpvN"/>
</dbReference>
<proteinExistence type="predicted"/>
<sequence length="366" mass="38583">MTHPASPPGMTRTGLPRLKPGELQDEIVRIMAGEPDRSFTARDINVALPGRSTGAIGQALPALVAQGRIVATSRNSYQVASASTIAPIPVPPPAPTRPPAKAGPIRRPGGGLYYPRDLAGKPDVQVLRELRTADIPVLLYGPPGTGKTSLIEAAFGAECHTLAGDGDTTVGDLLGDYVPDGGGYRFVDGPLVAAMETGGVFFLDDATLISPKTLAALYPAMDGRREITVKADGSRAVKAAPGFFVVAGHNPGVHGAILTEALASRFTMQIHVTTDYDLAVQLGVDRRLVRAARELWAKVGAHEIGWAPQLRELLGALKVQRALSLDVAVANLAGACPEEDRDVVREVLRKHLPNIADQPLTLGKQL</sequence>
<dbReference type="Gene3D" id="3.40.50.300">
    <property type="entry name" value="P-loop containing nucleotide triphosphate hydrolases"/>
    <property type="match status" value="1"/>
</dbReference>
<dbReference type="PANTHER" id="PTHR42759">
    <property type="entry name" value="MOXR FAMILY PROTEIN"/>
    <property type="match status" value="1"/>
</dbReference>
<name>A0A8J7GQG6_9ACTN</name>
<dbReference type="GO" id="GO:0005524">
    <property type="term" value="F:ATP binding"/>
    <property type="evidence" value="ECO:0007669"/>
    <property type="project" value="InterPro"/>
</dbReference>
<dbReference type="InterPro" id="IPR027417">
    <property type="entry name" value="P-loop_NTPase"/>
</dbReference>
<dbReference type="InterPro" id="IPR011704">
    <property type="entry name" value="ATPase_dyneun-rel_AAA"/>
</dbReference>
<evidence type="ECO:0000313" key="2">
    <source>
        <dbReference type="EMBL" id="MBG6136213.1"/>
    </source>
</evidence>
<dbReference type="AlphaFoldDB" id="A0A8J7GQG6"/>
<reference evidence="2" key="1">
    <citation type="submission" date="2020-11" db="EMBL/GenBank/DDBJ databases">
        <title>Sequencing the genomes of 1000 actinobacteria strains.</title>
        <authorList>
            <person name="Klenk H.-P."/>
        </authorList>
    </citation>
    <scope>NUCLEOTIDE SEQUENCE</scope>
    <source>
        <strain evidence="2">DSM 45356</strain>
    </source>
</reference>
<dbReference type="GO" id="GO:0016887">
    <property type="term" value="F:ATP hydrolysis activity"/>
    <property type="evidence" value="ECO:0007669"/>
    <property type="project" value="InterPro"/>
</dbReference>
<dbReference type="SMART" id="SM00382">
    <property type="entry name" value="AAA"/>
    <property type="match status" value="1"/>
</dbReference>
<evidence type="ECO:0000259" key="1">
    <source>
        <dbReference type="SMART" id="SM00382"/>
    </source>
</evidence>
<dbReference type="EMBL" id="JADOUF010000001">
    <property type="protein sequence ID" value="MBG6136213.1"/>
    <property type="molecule type" value="Genomic_DNA"/>
</dbReference>
<accession>A0A8J7GQG6</accession>
<dbReference type="PANTHER" id="PTHR42759:SF1">
    <property type="entry name" value="MAGNESIUM-CHELATASE SUBUNIT CHLD"/>
    <property type="match status" value="1"/>
</dbReference>
<protein>
    <recommendedName>
        <fullName evidence="1">AAA+ ATPase domain-containing protein</fullName>
    </recommendedName>
</protein>
<evidence type="ECO:0000313" key="3">
    <source>
        <dbReference type="Proteomes" id="UP000622552"/>
    </source>
</evidence>
<dbReference type="Pfam" id="PF07728">
    <property type="entry name" value="AAA_5"/>
    <property type="match status" value="1"/>
</dbReference>
<gene>
    <name evidence="2" type="ORF">IW245_002407</name>
</gene>
<dbReference type="InterPro" id="IPR003593">
    <property type="entry name" value="AAA+_ATPase"/>
</dbReference>
<dbReference type="CDD" id="cd00009">
    <property type="entry name" value="AAA"/>
    <property type="match status" value="1"/>
</dbReference>
<organism evidence="2 3">
    <name type="scientific">Longispora fulva</name>
    <dbReference type="NCBI Taxonomy" id="619741"/>
    <lineage>
        <taxon>Bacteria</taxon>
        <taxon>Bacillati</taxon>
        <taxon>Actinomycetota</taxon>
        <taxon>Actinomycetes</taxon>
        <taxon>Micromonosporales</taxon>
        <taxon>Micromonosporaceae</taxon>
        <taxon>Longispora</taxon>
    </lineage>
</organism>